<keyword evidence="1" id="KW-0812">Transmembrane</keyword>
<dbReference type="Gene3D" id="2.60.120.1440">
    <property type="match status" value="1"/>
</dbReference>
<dbReference type="InterPro" id="IPR006860">
    <property type="entry name" value="FecR"/>
</dbReference>
<dbReference type="Pfam" id="PF04773">
    <property type="entry name" value="FecR"/>
    <property type="match status" value="1"/>
</dbReference>
<evidence type="ECO:0000259" key="2">
    <source>
        <dbReference type="Pfam" id="PF04773"/>
    </source>
</evidence>
<accession>A0A0R3L497</accession>
<evidence type="ECO:0000256" key="1">
    <source>
        <dbReference type="SAM" id="Phobius"/>
    </source>
</evidence>
<reference evidence="4 5" key="1">
    <citation type="submission" date="2014-03" db="EMBL/GenBank/DDBJ databases">
        <title>Bradyrhizobium valentinum sp. nov., isolated from effective nodules of Lupinus mariae-josephae, a lupine endemic of basic-lime soils in Eastern Spain.</title>
        <authorList>
            <person name="Duran D."/>
            <person name="Rey L."/>
            <person name="Navarro A."/>
            <person name="Busquets A."/>
            <person name="Imperial J."/>
            <person name="Ruiz-Argueso T."/>
        </authorList>
    </citation>
    <scope>NUCLEOTIDE SEQUENCE [LARGE SCALE GENOMIC DNA]</scope>
    <source>
        <strain evidence="4 5">PAC68</strain>
    </source>
</reference>
<organism evidence="4 5">
    <name type="scientific">Bradyrhizobium jicamae</name>
    <dbReference type="NCBI Taxonomy" id="280332"/>
    <lineage>
        <taxon>Bacteria</taxon>
        <taxon>Pseudomonadati</taxon>
        <taxon>Pseudomonadota</taxon>
        <taxon>Alphaproteobacteria</taxon>
        <taxon>Hyphomicrobiales</taxon>
        <taxon>Nitrobacteraceae</taxon>
        <taxon>Bradyrhizobium</taxon>
    </lineage>
</organism>
<evidence type="ECO:0000313" key="4">
    <source>
        <dbReference type="EMBL" id="KRR02793.1"/>
    </source>
</evidence>
<protein>
    <recommendedName>
        <fullName evidence="6">Iron dicitrate transport regulator FecR</fullName>
    </recommendedName>
</protein>
<dbReference type="PIRSF" id="PIRSF018266">
    <property type="entry name" value="FecR"/>
    <property type="match status" value="1"/>
</dbReference>
<dbReference type="PANTHER" id="PTHR30273:SF2">
    <property type="entry name" value="PROTEIN FECR"/>
    <property type="match status" value="1"/>
</dbReference>
<comment type="caution">
    <text evidence="4">The sequence shown here is derived from an EMBL/GenBank/DDBJ whole genome shotgun (WGS) entry which is preliminary data.</text>
</comment>
<feature type="domain" description="FecR protein" evidence="2">
    <location>
        <begin position="127"/>
        <end position="216"/>
    </location>
</feature>
<dbReference type="STRING" id="280332.CQ12_06880"/>
<evidence type="ECO:0000313" key="5">
    <source>
        <dbReference type="Proteomes" id="UP000050863"/>
    </source>
</evidence>
<dbReference type="EMBL" id="LLXZ01000152">
    <property type="protein sequence ID" value="KRR02793.1"/>
    <property type="molecule type" value="Genomic_DNA"/>
</dbReference>
<feature type="domain" description="FecR N-terminal" evidence="3">
    <location>
        <begin position="15"/>
        <end position="55"/>
    </location>
</feature>
<dbReference type="Proteomes" id="UP000050863">
    <property type="component" value="Unassembled WGS sequence"/>
</dbReference>
<dbReference type="GO" id="GO:0016989">
    <property type="term" value="F:sigma factor antagonist activity"/>
    <property type="evidence" value="ECO:0007669"/>
    <property type="project" value="TreeGrafter"/>
</dbReference>
<keyword evidence="1" id="KW-1133">Transmembrane helix</keyword>
<dbReference type="PANTHER" id="PTHR30273">
    <property type="entry name" value="PERIPLASMIC SIGNAL SENSOR AND SIGMA FACTOR ACTIVATOR FECR-RELATED"/>
    <property type="match status" value="1"/>
</dbReference>
<dbReference type="RefSeq" id="WP_057837920.1">
    <property type="nucleotide sequence ID" value="NZ_LLXZ01000152.1"/>
</dbReference>
<evidence type="ECO:0008006" key="6">
    <source>
        <dbReference type="Google" id="ProtNLM"/>
    </source>
</evidence>
<dbReference type="Pfam" id="PF16220">
    <property type="entry name" value="DUF4880"/>
    <property type="match status" value="1"/>
</dbReference>
<keyword evidence="1" id="KW-0472">Membrane</keyword>
<dbReference type="InterPro" id="IPR012373">
    <property type="entry name" value="Ferrdict_sens_TM"/>
</dbReference>
<keyword evidence="5" id="KW-1185">Reference proteome</keyword>
<evidence type="ECO:0000259" key="3">
    <source>
        <dbReference type="Pfam" id="PF16220"/>
    </source>
</evidence>
<feature type="transmembrane region" description="Helical" evidence="1">
    <location>
        <begin position="97"/>
        <end position="119"/>
    </location>
</feature>
<proteinExistence type="predicted"/>
<gene>
    <name evidence="4" type="ORF">CQ12_06880</name>
</gene>
<dbReference type="OrthoDB" id="636724at2"/>
<dbReference type="AlphaFoldDB" id="A0A0R3L497"/>
<dbReference type="InterPro" id="IPR032623">
    <property type="entry name" value="FecR_N"/>
</dbReference>
<name>A0A0R3L497_9BRAD</name>
<sequence length="335" mass="36821">MSLNKGGGRPQAYLDEAADWLLRLREAADDPRVQEDFSAWLSRSSEHRAAWQRVRESWQLLGEGRPVYEHVWRPQSVQAPSSGAGRRSRVPRRRWRWAVPVSATAIAACLLVISVPSLLVRLEADHLTTTAQSRLVTLEDGTTVYLAAGSAIKTDFSASRRQVRLLAGEAFFDVIRNPGRPFVVDASGVKVEVTGTAFDVRLSSSATQVELARGAVGVSFERAQQASPTVLTPGQMLVVDRNSGAMTKSVIAPEDIGAWREGRLFVNDATIGAVVEQIQRYHSAWIAVPDITLAQQTVTGLYDLRDPDRALRALVQPHGGKVHEVSRFARIVSRL</sequence>